<evidence type="ECO:0000256" key="1">
    <source>
        <dbReference type="SAM" id="SignalP"/>
    </source>
</evidence>
<dbReference type="Proteomes" id="UP000737018">
    <property type="component" value="Unassembled WGS sequence"/>
</dbReference>
<accession>A0A8J4QRK9</accession>
<sequence length="107" mass="12041">MRSSCPLGNLIVLLFSFVFHHILSWITTASPSKALLQSLIRSSKLKSLGERRQNMCVTANVHHEHASNVVLVVKEYLWKNKKEEEEESAALNSQCRVQPTLLPDSGL</sequence>
<evidence type="ECO:0008006" key="4">
    <source>
        <dbReference type="Google" id="ProtNLM"/>
    </source>
</evidence>
<evidence type="ECO:0000313" key="2">
    <source>
        <dbReference type="EMBL" id="KAF3956452.1"/>
    </source>
</evidence>
<feature type="signal peptide" evidence="1">
    <location>
        <begin position="1"/>
        <end position="24"/>
    </location>
</feature>
<evidence type="ECO:0000313" key="3">
    <source>
        <dbReference type="Proteomes" id="UP000737018"/>
    </source>
</evidence>
<proteinExistence type="predicted"/>
<feature type="chain" id="PRO_5035147779" description="Secreted protein" evidence="1">
    <location>
        <begin position="25"/>
        <end position="107"/>
    </location>
</feature>
<reference evidence="2" key="1">
    <citation type="submission" date="2020-03" db="EMBL/GenBank/DDBJ databases">
        <title>Castanea mollissima Vanexum genome sequencing.</title>
        <authorList>
            <person name="Staton M."/>
        </authorList>
    </citation>
    <scope>NUCLEOTIDE SEQUENCE</scope>
    <source>
        <tissue evidence="2">Leaf</tissue>
    </source>
</reference>
<name>A0A8J4QRK9_9ROSI</name>
<protein>
    <recommendedName>
        <fullName evidence="4">Secreted protein</fullName>
    </recommendedName>
</protein>
<comment type="caution">
    <text evidence="2">The sequence shown here is derived from an EMBL/GenBank/DDBJ whole genome shotgun (WGS) entry which is preliminary data.</text>
</comment>
<keyword evidence="3" id="KW-1185">Reference proteome</keyword>
<dbReference type="AlphaFoldDB" id="A0A8J4QRK9"/>
<organism evidence="2 3">
    <name type="scientific">Castanea mollissima</name>
    <name type="common">Chinese chestnut</name>
    <dbReference type="NCBI Taxonomy" id="60419"/>
    <lineage>
        <taxon>Eukaryota</taxon>
        <taxon>Viridiplantae</taxon>
        <taxon>Streptophyta</taxon>
        <taxon>Embryophyta</taxon>
        <taxon>Tracheophyta</taxon>
        <taxon>Spermatophyta</taxon>
        <taxon>Magnoliopsida</taxon>
        <taxon>eudicotyledons</taxon>
        <taxon>Gunneridae</taxon>
        <taxon>Pentapetalae</taxon>
        <taxon>rosids</taxon>
        <taxon>fabids</taxon>
        <taxon>Fagales</taxon>
        <taxon>Fagaceae</taxon>
        <taxon>Castanea</taxon>
    </lineage>
</organism>
<keyword evidence="1" id="KW-0732">Signal</keyword>
<gene>
    <name evidence="2" type="ORF">CMV_018420</name>
</gene>
<dbReference type="EMBL" id="JRKL02003088">
    <property type="protein sequence ID" value="KAF3956452.1"/>
    <property type="molecule type" value="Genomic_DNA"/>
</dbReference>